<keyword evidence="4" id="KW-0285">Flavoprotein</keyword>
<keyword evidence="7" id="KW-0503">Monooxygenase</keyword>
<dbReference type="Pfam" id="PF01494">
    <property type="entry name" value="FAD_binding_3"/>
    <property type="match status" value="1"/>
</dbReference>
<comment type="pathway">
    <text evidence="2">Cofactor biosynthesis; ubiquinone biosynthesis.</text>
</comment>
<dbReference type="Gene3D" id="3.50.50.60">
    <property type="entry name" value="FAD/NAD(P)-binding domain"/>
    <property type="match status" value="2"/>
</dbReference>
<reference evidence="10" key="1">
    <citation type="journal article" date="2023" name="Front. Microbiol.">
        <title>Genome analysis of Candidatus Aschnera chinzeii, the bacterial endosymbiont of the blood-sucking bat fly Penicillidia jenynsii (Insecta: Diptera: Nycteribiidae).</title>
        <authorList>
            <person name="Koga R."/>
            <person name="Moriyama M."/>
            <person name="Nozaki T."/>
            <person name="Fukatsu T."/>
        </authorList>
    </citation>
    <scope>NUCLEOTIDE SEQUENCE</scope>
    <source>
        <strain evidence="10">Kw-01</strain>
    </source>
</reference>
<dbReference type="InterPro" id="IPR010971">
    <property type="entry name" value="UbiH/COQ6"/>
</dbReference>
<dbReference type="InterPro" id="IPR036188">
    <property type="entry name" value="FAD/NAD-bd_sf"/>
</dbReference>
<dbReference type="GO" id="GO:0008682">
    <property type="term" value="F:3-demethoxyubiquinol 3-hydroxylase activity"/>
    <property type="evidence" value="ECO:0007669"/>
    <property type="project" value="TreeGrafter"/>
</dbReference>
<evidence type="ECO:0000256" key="4">
    <source>
        <dbReference type="ARBA" id="ARBA00022630"/>
    </source>
</evidence>
<comment type="similarity">
    <text evidence="3">Belongs to the UbiH/COQ6 family.</text>
</comment>
<evidence type="ECO:0000259" key="9">
    <source>
        <dbReference type="Pfam" id="PF01494"/>
    </source>
</evidence>
<keyword evidence="8" id="KW-0472">Membrane</keyword>
<evidence type="ECO:0000256" key="7">
    <source>
        <dbReference type="ARBA" id="ARBA00023033"/>
    </source>
</evidence>
<dbReference type="GO" id="GO:0071949">
    <property type="term" value="F:FAD binding"/>
    <property type="evidence" value="ECO:0007669"/>
    <property type="project" value="InterPro"/>
</dbReference>
<feature type="transmembrane region" description="Helical" evidence="8">
    <location>
        <begin position="12"/>
        <end position="34"/>
    </location>
</feature>
<keyword evidence="8" id="KW-1133">Transmembrane helix</keyword>
<keyword evidence="5" id="KW-0274">FAD</keyword>
<gene>
    <name evidence="10" type="primary">ubiF</name>
    <name evidence="10" type="ORF">ACHINZ_4150</name>
</gene>
<evidence type="ECO:0000256" key="8">
    <source>
        <dbReference type="SAM" id="Phobius"/>
    </source>
</evidence>
<name>A0AAT9G4V7_9ENTR</name>
<sequence>MNKINKNYDIVIVGGGMIGAAITIGLAKIGWQILLIEEFQPTNFYSNSKPDLRVSAINYGTKKILEQLGAWNNILNMRTNSYKILEVWEQAYNKSHIIFDANDIGISELGYIIENRILQLSLWNEFNKYLNLTITCPNKLISIYKENDNWQLMLSNQEIITTKLLIGADGQNSHVRYLAGITSKIYKYSELCMMMTIKIKKHENITWQAFTPSGPKAFLPLFNNWACLIWYDHKTIIQQLESMSLKEITNEIYKHFPKKLEDIEVITKKSFQFIGHHANSYIKDGLVLVGDAAHTINPIAGQGINLGYRDIKTLLNVLDDAKNKSQLFYKKNILKNFQKQRILDNECMRIGIHAIYKIFNSNLAITKFLRQKTLSLVNYNFFIKQQLLKYATGIK</sequence>
<proteinExistence type="inferred from homology"/>
<reference evidence="10" key="2">
    <citation type="submission" date="2023-10" db="EMBL/GenBank/DDBJ databases">
        <authorList>
            <person name="Koga R."/>
            <person name="Fukatsu T."/>
        </authorList>
    </citation>
    <scope>NUCLEOTIDE SEQUENCE</scope>
    <source>
        <strain evidence="10">Kw-01</strain>
    </source>
</reference>
<evidence type="ECO:0000313" key="10">
    <source>
        <dbReference type="EMBL" id="BET44743.1"/>
    </source>
</evidence>
<dbReference type="PRINTS" id="PR00420">
    <property type="entry name" value="RNGMNOXGNASE"/>
</dbReference>
<keyword evidence="8" id="KW-0812">Transmembrane</keyword>
<dbReference type="NCBIfam" id="TIGR01988">
    <property type="entry name" value="Ubi-OHases"/>
    <property type="match status" value="1"/>
</dbReference>
<dbReference type="PANTHER" id="PTHR43876:SF10">
    <property type="entry name" value="3-DEMETHOXYUBIQUINOL 3-HYDROXYLASE"/>
    <property type="match status" value="1"/>
</dbReference>
<organism evidence="10">
    <name type="scientific">Candidatus Aschnera chinzeii</name>
    <dbReference type="NCBI Taxonomy" id="1485666"/>
    <lineage>
        <taxon>Bacteria</taxon>
        <taxon>Pseudomonadati</taxon>
        <taxon>Pseudomonadota</taxon>
        <taxon>Gammaproteobacteria</taxon>
        <taxon>Enterobacterales</taxon>
        <taxon>Enterobacteriaceae</taxon>
        <taxon>Candidatus Aschnera</taxon>
    </lineage>
</organism>
<protein>
    <submittedName>
        <fullName evidence="10">3-demethoxyubiquinol 3-hydroxylase</fullName>
    </submittedName>
</protein>
<feature type="domain" description="FAD-binding" evidence="9">
    <location>
        <begin position="8"/>
        <end position="318"/>
    </location>
</feature>
<dbReference type="SUPFAM" id="SSF51905">
    <property type="entry name" value="FAD/NAD(P)-binding domain"/>
    <property type="match status" value="1"/>
</dbReference>
<evidence type="ECO:0000256" key="6">
    <source>
        <dbReference type="ARBA" id="ARBA00023002"/>
    </source>
</evidence>
<accession>A0AAT9G4V7</accession>
<evidence type="ECO:0000256" key="2">
    <source>
        <dbReference type="ARBA" id="ARBA00004749"/>
    </source>
</evidence>
<dbReference type="InterPro" id="IPR051205">
    <property type="entry name" value="UbiH/COQ6_monooxygenase"/>
</dbReference>
<dbReference type="GO" id="GO:0006744">
    <property type="term" value="P:ubiquinone biosynthetic process"/>
    <property type="evidence" value="ECO:0007669"/>
    <property type="project" value="InterPro"/>
</dbReference>
<evidence type="ECO:0000256" key="3">
    <source>
        <dbReference type="ARBA" id="ARBA00005349"/>
    </source>
</evidence>
<evidence type="ECO:0000256" key="1">
    <source>
        <dbReference type="ARBA" id="ARBA00001974"/>
    </source>
</evidence>
<dbReference type="PANTHER" id="PTHR43876">
    <property type="entry name" value="UBIQUINONE BIOSYNTHESIS MONOOXYGENASE COQ6, MITOCHONDRIAL"/>
    <property type="match status" value="1"/>
</dbReference>
<dbReference type="EMBL" id="AP028961">
    <property type="protein sequence ID" value="BET44743.1"/>
    <property type="molecule type" value="Genomic_DNA"/>
</dbReference>
<dbReference type="InterPro" id="IPR002938">
    <property type="entry name" value="FAD-bd"/>
</dbReference>
<dbReference type="AlphaFoldDB" id="A0AAT9G4V7"/>
<comment type="cofactor">
    <cofactor evidence="1">
        <name>FAD</name>
        <dbReference type="ChEBI" id="CHEBI:57692"/>
    </cofactor>
</comment>
<evidence type="ECO:0000256" key="5">
    <source>
        <dbReference type="ARBA" id="ARBA00022827"/>
    </source>
</evidence>
<keyword evidence="6" id="KW-0560">Oxidoreductase</keyword>